<dbReference type="Pfam" id="PF24738">
    <property type="entry name" value="DUF7689"/>
    <property type="match status" value="1"/>
</dbReference>
<sequence>MTGEPSCIEEMTPLQISKFWPNIPEQHHLTSRPTKYYNCVSWALHKTNRWIDFYYTEDGNIDIDQSGEKYAKYFEAEGFVRCEDSSLVEGVEKIAIYEDARNDFTHVARQLENGNWTSKLGEYEDIEHYSLDALSGNYYGKPKIFLARERTSLNL</sequence>
<evidence type="ECO:0000259" key="1">
    <source>
        <dbReference type="Pfam" id="PF24738"/>
    </source>
</evidence>
<reference evidence="3" key="1">
    <citation type="journal article" date="2019" name="Int. J. Syst. Evol. Microbiol.">
        <title>The Global Catalogue of Microorganisms (GCM) 10K type strain sequencing project: providing services to taxonomists for standard genome sequencing and annotation.</title>
        <authorList>
            <consortium name="The Broad Institute Genomics Platform"/>
            <consortium name="The Broad Institute Genome Sequencing Center for Infectious Disease"/>
            <person name="Wu L."/>
            <person name="Ma J."/>
        </authorList>
    </citation>
    <scope>NUCLEOTIDE SEQUENCE [LARGE SCALE GENOMIC DNA]</scope>
    <source>
        <strain evidence="3">CECT 8010</strain>
    </source>
</reference>
<protein>
    <recommendedName>
        <fullName evidence="1">DUF7689 domain-containing protein</fullName>
    </recommendedName>
</protein>
<dbReference type="EMBL" id="JBHSDC010000003">
    <property type="protein sequence ID" value="MFC4231251.1"/>
    <property type="molecule type" value="Genomic_DNA"/>
</dbReference>
<evidence type="ECO:0000313" key="3">
    <source>
        <dbReference type="Proteomes" id="UP001595906"/>
    </source>
</evidence>
<dbReference type="Proteomes" id="UP001595906">
    <property type="component" value="Unassembled WGS sequence"/>
</dbReference>
<name>A0ABV8PX60_9BACT</name>
<dbReference type="InterPro" id="IPR056106">
    <property type="entry name" value="DUF7689"/>
</dbReference>
<keyword evidence="3" id="KW-1185">Reference proteome</keyword>
<comment type="caution">
    <text evidence="2">The sequence shown here is derived from an EMBL/GenBank/DDBJ whole genome shotgun (WGS) entry which is preliminary data.</text>
</comment>
<evidence type="ECO:0000313" key="2">
    <source>
        <dbReference type="EMBL" id="MFC4231251.1"/>
    </source>
</evidence>
<organism evidence="2 3">
    <name type="scientific">Parasediminibacterium paludis</name>
    <dbReference type="NCBI Taxonomy" id="908966"/>
    <lineage>
        <taxon>Bacteria</taxon>
        <taxon>Pseudomonadati</taxon>
        <taxon>Bacteroidota</taxon>
        <taxon>Chitinophagia</taxon>
        <taxon>Chitinophagales</taxon>
        <taxon>Chitinophagaceae</taxon>
        <taxon>Parasediminibacterium</taxon>
    </lineage>
</organism>
<feature type="domain" description="DUF7689" evidence="1">
    <location>
        <begin position="29"/>
        <end position="144"/>
    </location>
</feature>
<accession>A0ABV8PX60</accession>
<dbReference type="RefSeq" id="WP_379012638.1">
    <property type="nucleotide sequence ID" value="NZ_JBHSDC010000003.1"/>
</dbReference>
<gene>
    <name evidence="2" type="ORF">ACFOW1_05075</name>
</gene>
<proteinExistence type="predicted"/>